<dbReference type="EMBL" id="JALJOQ010000002">
    <property type="protein sequence ID" value="KAK9813961.1"/>
    <property type="molecule type" value="Genomic_DNA"/>
</dbReference>
<protein>
    <recommendedName>
        <fullName evidence="7">Mediator of RNA polymerase II transcription subunit 31</fullName>
    </recommendedName>
</protein>
<evidence type="ECO:0000313" key="9">
    <source>
        <dbReference type="Proteomes" id="UP001465755"/>
    </source>
</evidence>
<evidence type="ECO:0000256" key="1">
    <source>
        <dbReference type="ARBA" id="ARBA00004123"/>
    </source>
</evidence>
<proteinExistence type="inferred from homology"/>
<dbReference type="PANTHER" id="PTHR13186">
    <property type="entry name" value="MEDIATOR OF RNA POLYMERASE II TRANSCRIPTION SUBUNIT 31"/>
    <property type="match status" value="1"/>
</dbReference>
<dbReference type="Pfam" id="PF05669">
    <property type="entry name" value="Med31"/>
    <property type="match status" value="1"/>
</dbReference>
<keyword evidence="3 7" id="KW-0805">Transcription regulation</keyword>
<comment type="function">
    <text evidence="7">Component of the Mediator complex, a coactivator involved in the regulated transcription of nearly all RNA polymerase II-dependent genes. Mediator functions as a bridge to convey information from gene-specific regulatory proteins to the basal RNA polymerase II transcription machinery. Mediator is recruited to promoters by direct interactions with regulatory proteins and serves as a scaffold for the assembly of a functional preinitiation complex with RNA polymerase II and the general transcription factors.</text>
</comment>
<dbReference type="InterPro" id="IPR038089">
    <property type="entry name" value="Med31_sf"/>
</dbReference>
<dbReference type="FunFam" id="1.10.10.1340:FF:000001">
    <property type="entry name" value="Mediator of RNA polymerase II transcription subunit 31"/>
    <property type="match status" value="1"/>
</dbReference>
<dbReference type="GO" id="GO:0006355">
    <property type="term" value="P:regulation of DNA-templated transcription"/>
    <property type="evidence" value="ECO:0007669"/>
    <property type="project" value="InterPro"/>
</dbReference>
<comment type="subcellular location">
    <subcellularLocation>
        <location evidence="1 7">Nucleus</location>
    </subcellularLocation>
</comment>
<keyword evidence="5 7" id="KW-0804">Transcription</keyword>
<keyword evidence="9" id="KW-1185">Reference proteome</keyword>
<dbReference type="GO" id="GO:0016592">
    <property type="term" value="C:mediator complex"/>
    <property type="evidence" value="ECO:0007669"/>
    <property type="project" value="InterPro"/>
</dbReference>
<name>A0AAW1PZX4_9CHLO</name>
<comment type="similarity">
    <text evidence="2 7">Belongs to the Mediator complex subunit 31 family.</text>
</comment>
<evidence type="ECO:0000256" key="5">
    <source>
        <dbReference type="ARBA" id="ARBA00023163"/>
    </source>
</evidence>
<comment type="caution">
    <text evidence="8">The sequence shown here is derived from an EMBL/GenBank/DDBJ whole genome shotgun (WGS) entry which is preliminary data.</text>
</comment>
<dbReference type="InterPro" id="IPR008831">
    <property type="entry name" value="Mediator_Med31"/>
</dbReference>
<dbReference type="Gene3D" id="1.10.10.1340">
    <property type="entry name" value="Mediator of RNA polymerase II, submodule Med31 (Soh1)"/>
    <property type="match status" value="1"/>
</dbReference>
<reference evidence="8 9" key="1">
    <citation type="journal article" date="2024" name="Nat. Commun.">
        <title>Phylogenomics reveals the evolutionary origins of lichenization in chlorophyte algae.</title>
        <authorList>
            <person name="Puginier C."/>
            <person name="Libourel C."/>
            <person name="Otte J."/>
            <person name="Skaloud P."/>
            <person name="Haon M."/>
            <person name="Grisel S."/>
            <person name="Petersen M."/>
            <person name="Berrin J.G."/>
            <person name="Delaux P.M."/>
            <person name="Dal Grande F."/>
            <person name="Keller J."/>
        </authorList>
    </citation>
    <scope>NUCLEOTIDE SEQUENCE [LARGE SCALE GENOMIC DNA]</scope>
    <source>
        <strain evidence="8 9">SAG 2036</strain>
    </source>
</reference>
<evidence type="ECO:0000256" key="4">
    <source>
        <dbReference type="ARBA" id="ARBA00023159"/>
    </source>
</evidence>
<evidence type="ECO:0000256" key="3">
    <source>
        <dbReference type="ARBA" id="ARBA00023015"/>
    </source>
</evidence>
<keyword evidence="4 7" id="KW-0010">Activator</keyword>
<dbReference type="Proteomes" id="UP001465755">
    <property type="component" value="Unassembled WGS sequence"/>
</dbReference>
<dbReference type="GO" id="GO:0003712">
    <property type="term" value="F:transcription coregulator activity"/>
    <property type="evidence" value="ECO:0007669"/>
    <property type="project" value="InterPro"/>
</dbReference>
<evidence type="ECO:0000256" key="6">
    <source>
        <dbReference type="ARBA" id="ARBA00023242"/>
    </source>
</evidence>
<accession>A0AAW1PZX4</accession>
<gene>
    <name evidence="8" type="ORF">WJX73_006969</name>
</gene>
<evidence type="ECO:0000256" key="7">
    <source>
        <dbReference type="RuleBase" id="RU364129"/>
    </source>
</evidence>
<dbReference type="AlphaFoldDB" id="A0AAW1PZX4"/>
<keyword evidence="6 7" id="KW-0539">Nucleus</keyword>
<evidence type="ECO:0000313" key="8">
    <source>
        <dbReference type="EMBL" id="KAK9813961.1"/>
    </source>
</evidence>
<comment type="subunit">
    <text evidence="7">Component of the Mediator complex.</text>
</comment>
<organism evidence="8 9">
    <name type="scientific">Symbiochloris irregularis</name>
    <dbReference type="NCBI Taxonomy" id="706552"/>
    <lineage>
        <taxon>Eukaryota</taxon>
        <taxon>Viridiplantae</taxon>
        <taxon>Chlorophyta</taxon>
        <taxon>core chlorophytes</taxon>
        <taxon>Trebouxiophyceae</taxon>
        <taxon>Trebouxiales</taxon>
        <taxon>Trebouxiaceae</taxon>
        <taxon>Symbiochloris</taxon>
    </lineage>
</organism>
<evidence type="ECO:0000256" key="2">
    <source>
        <dbReference type="ARBA" id="ARBA00006378"/>
    </source>
</evidence>
<sequence>MSAVEASDAIRRADEKHTGCSDRERYLLELEFVQCLANPHYLNWLAQHQYFDETAFINYLAYLQYWQRPEHACHISYPHCLFFLEMLQSKQFRTAMARADVTEMVHSQQFFFWQHYRQNRFKASVKDSLADMEQS</sequence>